<evidence type="ECO:0000313" key="1">
    <source>
        <dbReference type="EMBL" id="OCT99258.1"/>
    </source>
</evidence>
<dbReference type="AlphaFoldDB" id="A0A974I2V0"/>
<dbReference type="Proteomes" id="UP000694892">
    <property type="component" value="Chromosome 1L"/>
</dbReference>
<name>A0A974I2V0_XENLA</name>
<reference evidence="2" key="1">
    <citation type="journal article" date="2016" name="Nature">
        <title>Genome evolution in the allotetraploid frog Xenopus laevis.</title>
        <authorList>
            <person name="Session A.M."/>
            <person name="Uno Y."/>
            <person name="Kwon T."/>
            <person name="Chapman J.A."/>
            <person name="Toyoda A."/>
            <person name="Takahashi S."/>
            <person name="Fukui A."/>
            <person name="Hikosaka A."/>
            <person name="Suzuki A."/>
            <person name="Kondo M."/>
            <person name="van Heeringen S.J."/>
            <person name="Quigley I."/>
            <person name="Heinz S."/>
            <person name="Ogino H."/>
            <person name="Ochi H."/>
            <person name="Hellsten U."/>
            <person name="Lyons J.B."/>
            <person name="Simakov O."/>
            <person name="Putnam N."/>
            <person name="Stites J."/>
            <person name="Kuroki Y."/>
            <person name="Tanaka T."/>
            <person name="Michiue T."/>
            <person name="Watanabe M."/>
            <person name="Bogdanovic O."/>
            <person name="Lister R."/>
            <person name="Georgiou G."/>
            <person name="Paranjpe S.S."/>
            <person name="van Kruijsbergen I."/>
            <person name="Shu S."/>
            <person name="Carlson J."/>
            <person name="Kinoshita T."/>
            <person name="Ohta Y."/>
            <person name="Mawaribuchi S."/>
            <person name="Jenkins J."/>
            <person name="Grimwood J."/>
            <person name="Schmutz J."/>
            <person name="Mitros T."/>
            <person name="Mozaffari S.V."/>
            <person name="Suzuki Y."/>
            <person name="Haramoto Y."/>
            <person name="Yamamoto T.S."/>
            <person name="Takagi C."/>
            <person name="Heald R."/>
            <person name="Miller K."/>
            <person name="Haudenschild C."/>
            <person name="Kitzman J."/>
            <person name="Nakayama T."/>
            <person name="Izutsu Y."/>
            <person name="Robert J."/>
            <person name="Fortriede J."/>
            <person name="Burns K."/>
            <person name="Lotay V."/>
            <person name="Karimi K."/>
            <person name="Yasuoka Y."/>
            <person name="Dichmann D.S."/>
            <person name="Flajnik M.F."/>
            <person name="Houston D.W."/>
            <person name="Shendure J."/>
            <person name="DuPasquier L."/>
            <person name="Vize P.D."/>
            <person name="Zorn A.M."/>
            <person name="Ito M."/>
            <person name="Marcotte E.M."/>
            <person name="Wallingford J.B."/>
            <person name="Ito Y."/>
            <person name="Asashima M."/>
            <person name="Ueno N."/>
            <person name="Matsuda Y."/>
            <person name="Veenstra G.J."/>
            <person name="Fujiyama A."/>
            <person name="Harland R.M."/>
            <person name="Taira M."/>
            <person name="Rokhsar D.S."/>
        </authorList>
    </citation>
    <scope>NUCLEOTIDE SEQUENCE [LARGE SCALE GENOMIC DNA]</scope>
    <source>
        <strain evidence="2">J</strain>
    </source>
</reference>
<protein>
    <submittedName>
        <fullName evidence="1">Uncharacterized protein</fullName>
    </submittedName>
</protein>
<dbReference type="EMBL" id="CM004466">
    <property type="protein sequence ID" value="OCT99258.1"/>
    <property type="molecule type" value="Genomic_DNA"/>
</dbReference>
<organism evidence="1 2">
    <name type="scientific">Xenopus laevis</name>
    <name type="common">African clawed frog</name>
    <dbReference type="NCBI Taxonomy" id="8355"/>
    <lineage>
        <taxon>Eukaryota</taxon>
        <taxon>Metazoa</taxon>
        <taxon>Chordata</taxon>
        <taxon>Craniata</taxon>
        <taxon>Vertebrata</taxon>
        <taxon>Euteleostomi</taxon>
        <taxon>Amphibia</taxon>
        <taxon>Batrachia</taxon>
        <taxon>Anura</taxon>
        <taxon>Pipoidea</taxon>
        <taxon>Pipidae</taxon>
        <taxon>Xenopodinae</taxon>
        <taxon>Xenopus</taxon>
        <taxon>Xenopus</taxon>
    </lineage>
</organism>
<sequence>MQPILVYITPSGEFKSDAALDSPLSHINSRGPPLQSATPGPLVPIQKAQPYQHKRFSSSANIYAYCSQKSSTILSMQIKPP</sequence>
<gene>
    <name evidence="1" type="ORF">XELAEV_18005045mg</name>
</gene>
<accession>A0A974I2V0</accession>
<proteinExistence type="predicted"/>
<evidence type="ECO:0000313" key="2">
    <source>
        <dbReference type="Proteomes" id="UP000694892"/>
    </source>
</evidence>